<dbReference type="Gene3D" id="2.60.120.10">
    <property type="entry name" value="Jelly Rolls"/>
    <property type="match status" value="1"/>
</dbReference>
<dbReference type="PANTHER" id="PTHR22966">
    <property type="entry name" value="2-AMINOETHANETHIOL DIOXYGENASE"/>
    <property type="match status" value="1"/>
</dbReference>
<proteinExistence type="inferred from homology"/>
<evidence type="ECO:0000313" key="8">
    <source>
        <dbReference type="EMBL" id="KAG0485648.1"/>
    </source>
</evidence>
<dbReference type="InterPro" id="IPR012864">
    <property type="entry name" value="PCO/ADO"/>
</dbReference>
<dbReference type="Proteomes" id="UP000636800">
    <property type="component" value="Unassembled WGS sequence"/>
</dbReference>
<evidence type="ECO:0000256" key="5">
    <source>
        <dbReference type="ARBA" id="ARBA00023002"/>
    </source>
</evidence>
<keyword evidence="9" id="KW-1185">Reference proteome</keyword>
<dbReference type="OrthoDB" id="202470at2759"/>
<evidence type="ECO:0000313" key="9">
    <source>
        <dbReference type="Proteomes" id="UP000636800"/>
    </source>
</evidence>
<gene>
    <name evidence="8" type="ORF">HPP92_009727</name>
</gene>
<comment type="cofactor">
    <cofactor evidence="1">
        <name>Fe(2+)</name>
        <dbReference type="ChEBI" id="CHEBI:29033"/>
    </cofactor>
</comment>
<dbReference type="CDD" id="cd20289">
    <property type="entry name" value="cupin_ADO"/>
    <property type="match status" value="1"/>
</dbReference>
<dbReference type="GO" id="GO:0046872">
    <property type="term" value="F:metal ion binding"/>
    <property type="evidence" value="ECO:0007669"/>
    <property type="project" value="UniProtKB-KW"/>
</dbReference>
<organism evidence="8 9">
    <name type="scientific">Vanilla planifolia</name>
    <name type="common">Vanilla</name>
    <dbReference type="NCBI Taxonomy" id="51239"/>
    <lineage>
        <taxon>Eukaryota</taxon>
        <taxon>Viridiplantae</taxon>
        <taxon>Streptophyta</taxon>
        <taxon>Embryophyta</taxon>
        <taxon>Tracheophyta</taxon>
        <taxon>Spermatophyta</taxon>
        <taxon>Magnoliopsida</taxon>
        <taxon>Liliopsida</taxon>
        <taxon>Asparagales</taxon>
        <taxon>Orchidaceae</taxon>
        <taxon>Vanilloideae</taxon>
        <taxon>Vanilleae</taxon>
        <taxon>Vanilla</taxon>
    </lineage>
</organism>
<dbReference type="InterPro" id="IPR014710">
    <property type="entry name" value="RmlC-like_jellyroll"/>
</dbReference>
<dbReference type="PANTHER" id="PTHR22966:SF1">
    <property type="entry name" value="PLANT CYSTEINE OXIDASE 1"/>
    <property type="match status" value="1"/>
</dbReference>
<evidence type="ECO:0000256" key="7">
    <source>
        <dbReference type="ARBA" id="ARBA00024284"/>
    </source>
</evidence>
<evidence type="ECO:0000256" key="3">
    <source>
        <dbReference type="ARBA" id="ARBA00013133"/>
    </source>
</evidence>
<dbReference type="InterPro" id="IPR011051">
    <property type="entry name" value="RmlC_Cupin_sf"/>
</dbReference>
<protein>
    <recommendedName>
        <fullName evidence="3">cysteine dioxygenase</fullName>
        <ecNumber evidence="3">1.13.11.20</ecNumber>
    </recommendedName>
</protein>
<comment type="caution">
    <text evidence="8">The sequence shown here is derived from an EMBL/GenBank/DDBJ whole genome shotgun (WGS) entry which is preliminary data.</text>
</comment>
<reference evidence="8 9" key="1">
    <citation type="journal article" date="2020" name="Nat. Food">
        <title>A phased Vanilla planifolia genome enables genetic improvement of flavour and production.</title>
        <authorList>
            <person name="Hasing T."/>
            <person name="Tang H."/>
            <person name="Brym M."/>
            <person name="Khazi F."/>
            <person name="Huang T."/>
            <person name="Chambers A.H."/>
        </authorList>
    </citation>
    <scope>NUCLEOTIDE SEQUENCE [LARGE SCALE GENOMIC DNA]</scope>
    <source>
        <tissue evidence="8">Leaf</tissue>
    </source>
</reference>
<keyword evidence="4" id="KW-0479">Metal-binding</keyword>
<keyword evidence="5" id="KW-0560">Oxidoreductase</keyword>
<dbReference type="GO" id="GO:0017172">
    <property type="term" value="F:cysteine dioxygenase activity"/>
    <property type="evidence" value="ECO:0007669"/>
    <property type="project" value="UniProtKB-EC"/>
</dbReference>
<dbReference type="AlphaFoldDB" id="A0A835V5R1"/>
<accession>A0A835V5R1</accession>
<sequence length="239" mass="26401">MRVKAELLSSYSGTKLAAEKSELSSKRTKRRRRRPGWMPPVIQQLFDTLKAVFSEGKSGFVLSKDEVARIQSILDQMKPADVGISPKLPYFRNVDAGVPPQITYLHVYECPEFSIGLFCLPPSAVIPLHNHPGMTAFSKVLFGSMHIKSYDWVAVDSGSGEASKRVTLSSGEQLAKLKTDTVFTAPCETSILYPDSGGNMHCFTAKTACAVLDVFVPPYSVPERNCTYYHDYSYTKCAG</sequence>
<dbReference type="GO" id="GO:0070483">
    <property type="term" value="P:detection of hypoxia"/>
    <property type="evidence" value="ECO:0007669"/>
    <property type="project" value="UniProtKB-ARBA"/>
</dbReference>
<evidence type="ECO:0000256" key="1">
    <source>
        <dbReference type="ARBA" id="ARBA00001954"/>
    </source>
</evidence>
<dbReference type="EMBL" id="JADCNL010000004">
    <property type="protein sequence ID" value="KAG0485648.1"/>
    <property type="molecule type" value="Genomic_DNA"/>
</dbReference>
<dbReference type="Pfam" id="PF07847">
    <property type="entry name" value="PCO_ADO"/>
    <property type="match status" value="1"/>
</dbReference>
<name>A0A835V5R1_VANPL</name>
<dbReference type="EC" id="1.13.11.20" evidence="3"/>
<evidence type="ECO:0000256" key="2">
    <source>
        <dbReference type="ARBA" id="ARBA00006622"/>
    </source>
</evidence>
<evidence type="ECO:0000256" key="4">
    <source>
        <dbReference type="ARBA" id="ARBA00022723"/>
    </source>
</evidence>
<dbReference type="SUPFAM" id="SSF51182">
    <property type="entry name" value="RmlC-like cupins"/>
    <property type="match status" value="1"/>
</dbReference>
<comment type="similarity">
    <text evidence="2">Belongs to the cysteine dioxygenase family.</text>
</comment>
<comment type="catalytic activity">
    <reaction evidence="7">
        <text>L-cysteine + O2 = 3-sulfino-L-alanine + H(+)</text>
        <dbReference type="Rhea" id="RHEA:20441"/>
        <dbReference type="ChEBI" id="CHEBI:15378"/>
        <dbReference type="ChEBI" id="CHEBI:15379"/>
        <dbReference type="ChEBI" id="CHEBI:35235"/>
        <dbReference type="ChEBI" id="CHEBI:61085"/>
        <dbReference type="EC" id="1.13.11.20"/>
    </reaction>
    <physiologicalReaction direction="left-to-right" evidence="7">
        <dbReference type="Rhea" id="RHEA:20442"/>
    </physiologicalReaction>
</comment>
<keyword evidence="6" id="KW-0408">Iron</keyword>
<evidence type="ECO:0000256" key="6">
    <source>
        <dbReference type="ARBA" id="ARBA00023004"/>
    </source>
</evidence>